<evidence type="ECO:0000313" key="3">
    <source>
        <dbReference type="Proteomes" id="UP000199518"/>
    </source>
</evidence>
<dbReference type="GO" id="GO:0006935">
    <property type="term" value="P:chemotaxis"/>
    <property type="evidence" value="ECO:0007669"/>
    <property type="project" value="InterPro"/>
</dbReference>
<dbReference type="Gene3D" id="2.30.30.40">
    <property type="entry name" value="SH3 Domains"/>
    <property type="match status" value="1"/>
</dbReference>
<gene>
    <name evidence="2" type="ORF">SAMN05421753_118105</name>
</gene>
<dbReference type="PANTHER" id="PTHR22617">
    <property type="entry name" value="CHEMOTAXIS SENSOR HISTIDINE KINASE-RELATED"/>
    <property type="match status" value="1"/>
</dbReference>
<keyword evidence="3" id="KW-1185">Reference proteome</keyword>
<dbReference type="GO" id="GO:0007165">
    <property type="term" value="P:signal transduction"/>
    <property type="evidence" value="ECO:0007669"/>
    <property type="project" value="InterPro"/>
</dbReference>
<reference evidence="3" key="1">
    <citation type="submission" date="2016-10" db="EMBL/GenBank/DDBJ databases">
        <authorList>
            <person name="Varghese N."/>
            <person name="Submissions S."/>
        </authorList>
    </citation>
    <scope>NUCLEOTIDE SEQUENCE [LARGE SCALE GENOMIC DNA]</scope>
    <source>
        <strain evidence="3">DSM 26348</strain>
    </source>
</reference>
<dbReference type="GO" id="GO:0005829">
    <property type="term" value="C:cytosol"/>
    <property type="evidence" value="ECO:0007669"/>
    <property type="project" value="TreeGrafter"/>
</dbReference>
<dbReference type="Proteomes" id="UP000199518">
    <property type="component" value="Unassembled WGS sequence"/>
</dbReference>
<dbReference type="InterPro" id="IPR036061">
    <property type="entry name" value="CheW-like_dom_sf"/>
</dbReference>
<evidence type="ECO:0000259" key="1">
    <source>
        <dbReference type="PROSITE" id="PS50851"/>
    </source>
</evidence>
<dbReference type="EMBL" id="FOQD01000018">
    <property type="protein sequence ID" value="SFJ33736.1"/>
    <property type="molecule type" value="Genomic_DNA"/>
</dbReference>
<organism evidence="2 3">
    <name type="scientific">Planctomicrobium piriforme</name>
    <dbReference type="NCBI Taxonomy" id="1576369"/>
    <lineage>
        <taxon>Bacteria</taxon>
        <taxon>Pseudomonadati</taxon>
        <taxon>Planctomycetota</taxon>
        <taxon>Planctomycetia</taxon>
        <taxon>Planctomycetales</taxon>
        <taxon>Planctomycetaceae</taxon>
        <taxon>Planctomicrobium</taxon>
    </lineage>
</organism>
<name>A0A1I3QKN0_9PLAN</name>
<dbReference type="InterPro" id="IPR002545">
    <property type="entry name" value="CheW-lke_dom"/>
</dbReference>
<dbReference type="RefSeq" id="WP_092054942.1">
    <property type="nucleotide sequence ID" value="NZ_FOQD01000018.1"/>
</dbReference>
<dbReference type="AlphaFoldDB" id="A0A1I3QKN0"/>
<protein>
    <submittedName>
        <fullName evidence="2">Purine-binding chemotaxis protein CheW</fullName>
    </submittedName>
</protein>
<dbReference type="PANTHER" id="PTHR22617:SF43">
    <property type="entry name" value="PROTEIN PILI"/>
    <property type="match status" value="1"/>
</dbReference>
<accession>A0A1I3QKN0</accession>
<sequence>MTAAELHTPWDDLRAQLSRIRENLDAKQSNSVALAERLQQRALAFRAPVAVPTSPGRETAVVTFTTGGEHFGIAARFVLQILPLDHYSPVPGAPSFIRGVVQYRGAILSVLDLHRLLNLPEQGLADLHQVLIVQAGGRQIAIAAGDVEDLRMIADDQIQSAPTMTDEFPSHWVLGICDTDRVLLRLDEILQDERLTAWRSASAGAR</sequence>
<feature type="domain" description="CheW-like" evidence="1">
    <location>
        <begin position="58"/>
        <end position="197"/>
    </location>
</feature>
<proteinExistence type="predicted"/>
<dbReference type="SUPFAM" id="SSF50341">
    <property type="entry name" value="CheW-like"/>
    <property type="match status" value="1"/>
</dbReference>
<dbReference type="OrthoDB" id="9794382at2"/>
<dbReference type="SMART" id="SM00260">
    <property type="entry name" value="CheW"/>
    <property type="match status" value="1"/>
</dbReference>
<evidence type="ECO:0000313" key="2">
    <source>
        <dbReference type="EMBL" id="SFJ33736.1"/>
    </source>
</evidence>
<dbReference type="Gene3D" id="2.40.50.180">
    <property type="entry name" value="CheA-289, Domain 4"/>
    <property type="match status" value="1"/>
</dbReference>
<dbReference type="PROSITE" id="PS50851">
    <property type="entry name" value="CHEW"/>
    <property type="match status" value="1"/>
</dbReference>
<dbReference type="STRING" id="1576369.SAMN05421753_118105"/>
<dbReference type="Pfam" id="PF01584">
    <property type="entry name" value="CheW"/>
    <property type="match status" value="1"/>
</dbReference>
<dbReference type="InterPro" id="IPR039315">
    <property type="entry name" value="CheW"/>
</dbReference>